<feature type="domain" description="START" evidence="6">
    <location>
        <begin position="58"/>
        <end position="261"/>
    </location>
</feature>
<keyword evidence="5" id="KW-0539">Nucleus</keyword>
<dbReference type="SUPFAM" id="SSF55961">
    <property type="entry name" value="Bet v1-like"/>
    <property type="match status" value="1"/>
</dbReference>
<gene>
    <name evidence="7" type="ORF">F3Y22_tig00111086pilonHSYRG00002</name>
</gene>
<dbReference type="AlphaFoldDB" id="A0A6A2Z3R6"/>
<keyword evidence="1" id="KW-0805">Transcription regulation</keyword>
<evidence type="ECO:0000313" key="8">
    <source>
        <dbReference type="Proteomes" id="UP000436088"/>
    </source>
</evidence>
<sequence length="511" mass="58323">MDSRPFPGSSRRMWICLDDSEDSTDEALEDKERIEAFAKERKAAYLEVMTLALEAGTWVRAKPGLGNLDDLLNEFRTPPLPGKKIEFSVATAVVPDIRASELVAIMMHVNTKWSRTLFPFVKHAYEDRVTGSIRNLSMTDASIEGVVQVHAEIQLPSTLVPTRYFEFLRYGKRIMDGIYVIVDVTSRYFIDPCGFRNSEKRPSGVIIREHGPTECEVIWIENVEVDVTTKNIYSTIINSKEAYGAQRSINTLLWNMKREKSSFADLKIDVDPGAGSFLLDFTRDMKRFFMECVSQYPDEVALRLRTSDEDPIRILRNETQKEYLDFIGLNSFRVQAKPLLVFHFLMKKNLQLTFHAFTESVTDEEPEQLFTFATDDRSNVISLHKRITEEETVLYGLQEASKDEYCSFILSKMISEEEVDFHIVGGHEHRTSISVTRSGFAILPDGPGGLHCDASLVTFLKELKYDYSGDGVHVETAKEDFASDLEYIIEELNEKVVGRSFERGKARQGFI</sequence>
<dbReference type="SMART" id="SM00234">
    <property type="entry name" value="START"/>
    <property type="match status" value="1"/>
</dbReference>
<dbReference type="GO" id="GO:0003677">
    <property type="term" value="F:DNA binding"/>
    <property type="evidence" value="ECO:0007669"/>
    <property type="project" value="UniProtKB-KW"/>
</dbReference>
<dbReference type="GO" id="GO:0008289">
    <property type="term" value="F:lipid binding"/>
    <property type="evidence" value="ECO:0007669"/>
    <property type="project" value="InterPro"/>
</dbReference>
<evidence type="ECO:0000256" key="1">
    <source>
        <dbReference type="ARBA" id="ARBA00023015"/>
    </source>
</evidence>
<evidence type="ECO:0000256" key="5">
    <source>
        <dbReference type="ARBA" id="ARBA00023242"/>
    </source>
</evidence>
<comment type="caution">
    <text evidence="7">The sequence shown here is derived from an EMBL/GenBank/DDBJ whole genome shotgun (WGS) entry which is preliminary data.</text>
</comment>
<dbReference type="Pfam" id="PF01852">
    <property type="entry name" value="START"/>
    <property type="match status" value="1"/>
</dbReference>
<keyword evidence="2" id="KW-0238">DNA-binding</keyword>
<evidence type="ECO:0000259" key="6">
    <source>
        <dbReference type="PROSITE" id="PS50848"/>
    </source>
</evidence>
<dbReference type="Proteomes" id="UP000436088">
    <property type="component" value="Unassembled WGS sequence"/>
</dbReference>
<dbReference type="InterPro" id="IPR002913">
    <property type="entry name" value="START_lipid-bd_dom"/>
</dbReference>
<dbReference type="Pfam" id="PF25797">
    <property type="entry name" value="PDF2_C"/>
    <property type="match status" value="1"/>
</dbReference>
<evidence type="ECO:0000256" key="2">
    <source>
        <dbReference type="ARBA" id="ARBA00023125"/>
    </source>
</evidence>
<keyword evidence="8" id="KW-1185">Reference proteome</keyword>
<keyword evidence="3" id="KW-0371">Homeobox</keyword>
<organism evidence="7 8">
    <name type="scientific">Hibiscus syriacus</name>
    <name type="common">Rose of Sharon</name>
    <dbReference type="NCBI Taxonomy" id="106335"/>
    <lineage>
        <taxon>Eukaryota</taxon>
        <taxon>Viridiplantae</taxon>
        <taxon>Streptophyta</taxon>
        <taxon>Embryophyta</taxon>
        <taxon>Tracheophyta</taxon>
        <taxon>Spermatophyta</taxon>
        <taxon>Magnoliopsida</taxon>
        <taxon>eudicotyledons</taxon>
        <taxon>Gunneridae</taxon>
        <taxon>Pentapetalae</taxon>
        <taxon>rosids</taxon>
        <taxon>malvids</taxon>
        <taxon>Malvales</taxon>
        <taxon>Malvaceae</taxon>
        <taxon>Malvoideae</taxon>
        <taxon>Hibiscus</taxon>
    </lineage>
</organism>
<reference evidence="7" key="1">
    <citation type="submission" date="2019-09" db="EMBL/GenBank/DDBJ databases">
        <title>Draft genome information of white flower Hibiscus syriacus.</title>
        <authorList>
            <person name="Kim Y.-M."/>
        </authorList>
    </citation>
    <scope>NUCLEOTIDE SEQUENCE [LARGE SCALE GENOMIC DNA]</scope>
    <source>
        <strain evidence="7">YM2019G1</strain>
    </source>
</reference>
<evidence type="ECO:0000313" key="7">
    <source>
        <dbReference type="EMBL" id="KAE8686059.1"/>
    </source>
</evidence>
<evidence type="ECO:0000256" key="3">
    <source>
        <dbReference type="ARBA" id="ARBA00023155"/>
    </source>
</evidence>
<dbReference type="PROSITE" id="PS50848">
    <property type="entry name" value="START"/>
    <property type="match status" value="1"/>
</dbReference>
<evidence type="ECO:0000256" key="4">
    <source>
        <dbReference type="ARBA" id="ARBA00023163"/>
    </source>
</evidence>
<keyword evidence="4" id="KW-0804">Transcription</keyword>
<protein>
    <submittedName>
        <fullName evidence="7">Protodermal factor 2</fullName>
    </submittedName>
</protein>
<accession>A0A6A2Z3R6</accession>
<dbReference type="InterPro" id="IPR057993">
    <property type="entry name" value="HD-Zip_IV_C"/>
</dbReference>
<dbReference type="PANTHER" id="PTHR45654">
    <property type="entry name" value="HOMEOBOX-LEUCINE ZIPPER PROTEIN MERISTEM L1"/>
    <property type="match status" value="1"/>
</dbReference>
<dbReference type="InterPro" id="IPR042160">
    <property type="entry name" value="HD-Zip_IV"/>
</dbReference>
<proteinExistence type="predicted"/>
<dbReference type="PANTHER" id="PTHR45654:SF90">
    <property type="entry name" value="HOMEOBOX-LEUCINE ZIPPER PROTEIN ROC7-LIKE"/>
    <property type="match status" value="1"/>
</dbReference>
<name>A0A6A2Z3R6_HIBSY</name>
<dbReference type="EMBL" id="VEPZ02001226">
    <property type="protein sequence ID" value="KAE8686059.1"/>
    <property type="molecule type" value="Genomic_DNA"/>
</dbReference>